<dbReference type="EMBL" id="CP011546">
    <property type="protein sequence ID" value="AKK10138.1"/>
    <property type="molecule type" value="Genomic_DNA"/>
</dbReference>
<dbReference type="PATRIC" id="fig|1072256.5.peg.106"/>
<reference evidence="2 3" key="1">
    <citation type="journal article" date="2015" name="Genome Announc.">
        <title>Virulence Factor Genes Detected in the Complete Genome Sequence of Corynebacterium uterequi DSM 45634, Isolated from the Uterus of a Maiden Mare.</title>
        <authorList>
            <person name="Ruckert C."/>
            <person name="Kriete M."/>
            <person name="Jaenicke S."/>
            <person name="Winkler A."/>
            <person name="Tauch A."/>
        </authorList>
    </citation>
    <scope>NUCLEOTIDE SEQUENCE [LARGE SCALE GENOMIC DNA]</scope>
    <source>
        <strain evidence="2 3">DSM 45634</strain>
    </source>
</reference>
<proteinExistence type="predicted"/>
<dbReference type="Gene3D" id="3.10.180.10">
    <property type="entry name" value="2,3-Dihydroxybiphenyl 1,2-Dioxygenase, domain 1"/>
    <property type="match status" value="2"/>
</dbReference>
<evidence type="ECO:0000259" key="1">
    <source>
        <dbReference type="PROSITE" id="PS51819"/>
    </source>
</evidence>
<dbReference type="KEGG" id="cut:CUTER_00560"/>
<sequence length="241" mass="25618">MKQHAEPVWIDLATDDPDATAAFYGGVFAWTIEERDGYHLASVDGLPVASILDTREDGTGEPLADTAWAVALKVDNIDATARRVTDAGGSVEFEPMDIPGLGRMLHCVDTSGAYVVFWEDTGFSGLPEEPIAGAPAWFELLARDYPAARAFYEAVLGVTLDEETPGYARTSGFGIRNAGHLPIDEGSDWRFYLAVEDCAAACEQIVAAGGQVLDGPTLSPLGSVASIADNRGALLGLLQRE</sequence>
<name>A0A0G3HDY9_9CORY</name>
<dbReference type="InterPro" id="IPR029068">
    <property type="entry name" value="Glyas_Bleomycin-R_OHBP_Dase"/>
</dbReference>
<evidence type="ECO:0000313" key="2">
    <source>
        <dbReference type="EMBL" id="AKK10138.1"/>
    </source>
</evidence>
<feature type="domain" description="VOC" evidence="1">
    <location>
        <begin position="6"/>
        <end position="120"/>
    </location>
</feature>
<organism evidence="2 3">
    <name type="scientific">Corynebacterium uterequi</name>
    <dbReference type="NCBI Taxonomy" id="1072256"/>
    <lineage>
        <taxon>Bacteria</taxon>
        <taxon>Bacillati</taxon>
        <taxon>Actinomycetota</taxon>
        <taxon>Actinomycetes</taxon>
        <taxon>Mycobacteriales</taxon>
        <taxon>Corynebacteriaceae</taxon>
        <taxon>Corynebacterium</taxon>
    </lineage>
</organism>
<dbReference type="CDD" id="cd07247">
    <property type="entry name" value="SgaA_N_like"/>
    <property type="match status" value="2"/>
</dbReference>
<dbReference type="SUPFAM" id="SSF54593">
    <property type="entry name" value="Glyoxalase/Bleomycin resistance protein/Dihydroxybiphenyl dioxygenase"/>
    <property type="match status" value="1"/>
</dbReference>
<keyword evidence="3" id="KW-1185">Reference proteome</keyword>
<dbReference type="PROSITE" id="PS51819">
    <property type="entry name" value="VOC"/>
    <property type="match status" value="2"/>
</dbReference>
<dbReference type="InterPro" id="IPR052164">
    <property type="entry name" value="Anthracycline_SecMetBiosynth"/>
</dbReference>
<dbReference type="OrthoDB" id="9793039at2"/>
<accession>A0A0G3HDY9</accession>
<dbReference type="AlphaFoldDB" id="A0A0G3HDY9"/>
<reference evidence="3" key="2">
    <citation type="submission" date="2015-05" db="EMBL/GenBank/DDBJ databases">
        <title>Complete genome sequence of Corynebacterium uterequi DSM 45634, isolated from the uterus of a maiden mare.</title>
        <authorList>
            <person name="Ruckert C."/>
            <person name="Albersmeier A."/>
            <person name="Winkler A."/>
            <person name="Tauch A."/>
        </authorList>
    </citation>
    <scope>NUCLEOTIDE SEQUENCE [LARGE SCALE GENOMIC DNA]</scope>
    <source>
        <strain evidence="3">DSM 45634</strain>
    </source>
</reference>
<dbReference type="Pfam" id="PF00903">
    <property type="entry name" value="Glyoxalase"/>
    <property type="match status" value="2"/>
</dbReference>
<feature type="domain" description="VOC" evidence="1">
    <location>
        <begin position="134"/>
        <end position="240"/>
    </location>
</feature>
<protein>
    <submittedName>
        <fullName evidence="2">Lactoylglutathione lyase family protein</fullName>
    </submittedName>
</protein>
<gene>
    <name evidence="2" type="ORF">CUTER_00560</name>
</gene>
<keyword evidence="2" id="KW-0456">Lyase</keyword>
<dbReference type="InterPro" id="IPR004360">
    <property type="entry name" value="Glyas_Fos-R_dOase_dom"/>
</dbReference>
<dbReference type="InterPro" id="IPR037523">
    <property type="entry name" value="VOC_core"/>
</dbReference>
<dbReference type="RefSeq" id="WP_047258788.1">
    <property type="nucleotide sequence ID" value="NZ_CP011546.1"/>
</dbReference>
<dbReference type="PANTHER" id="PTHR33993">
    <property type="entry name" value="GLYOXALASE-RELATED"/>
    <property type="match status" value="1"/>
</dbReference>
<dbReference type="GO" id="GO:0016829">
    <property type="term" value="F:lyase activity"/>
    <property type="evidence" value="ECO:0007669"/>
    <property type="project" value="UniProtKB-KW"/>
</dbReference>
<evidence type="ECO:0000313" key="3">
    <source>
        <dbReference type="Proteomes" id="UP000035548"/>
    </source>
</evidence>
<dbReference type="STRING" id="1072256.CUTER_00560"/>
<dbReference type="Proteomes" id="UP000035548">
    <property type="component" value="Chromosome"/>
</dbReference>
<dbReference type="PANTHER" id="PTHR33993:SF14">
    <property type="entry name" value="GB|AAF24581.1"/>
    <property type="match status" value="1"/>
</dbReference>